<evidence type="ECO:0000259" key="6">
    <source>
        <dbReference type="Pfam" id="PF01938"/>
    </source>
</evidence>
<dbReference type="SUPFAM" id="SSF50249">
    <property type="entry name" value="Nucleic acid-binding proteins"/>
    <property type="match status" value="1"/>
</dbReference>
<dbReference type="GO" id="GO:0070041">
    <property type="term" value="F:rRNA (uridine-C5-)-methyltransferase activity"/>
    <property type="evidence" value="ECO:0007669"/>
    <property type="project" value="TreeGrafter"/>
</dbReference>
<evidence type="ECO:0000313" key="7">
    <source>
        <dbReference type="EMBL" id="ACF07502.1"/>
    </source>
</evidence>
<feature type="active site" description="Nucleophile" evidence="4">
    <location>
        <position position="404"/>
    </location>
</feature>
<dbReference type="STRING" id="243272.MARTH_orf754"/>
<dbReference type="eggNOG" id="COG2265">
    <property type="taxonomic scope" value="Bacteria"/>
</dbReference>
<comment type="similarity">
    <text evidence="4">Belongs to the class I-like SAM-binding methyltransferase superfamily. RNA M5U methyltransferase family.</text>
</comment>
<evidence type="ECO:0000256" key="2">
    <source>
        <dbReference type="ARBA" id="ARBA00022679"/>
    </source>
</evidence>
<evidence type="ECO:0000256" key="1">
    <source>
        <dbReference type="ARBA" id="ARBA00022603"/>
    </source>
</evidence>
<dbReference type="InterPro" id="IPR029063">
    <property type="entry name" value="SAM-dependent_MTases_sf"/>
</dbReference>
<keyword evidence="2 4" id="KW-0808">Transferase</keyword>
<feature type="binding site" evidence="4">
    <location>
        <position position="329"/>
    </location>
    <ligand>
        <name>S-adenosyl-L-methionine</name>
        <dbReference type="ChEBI" id="CHEBI:59789"/>
    </ligand>
</feature>
<dbReference type="PROSITE" id="PS01231">
    <property type="entry name" value="TRMA_2"/>
    <property type="match status" value="1"/>
</dbReference>
<dbReference type="InterPro" id="IPR030390">
    <property type="entry name" value="MeTrfase_TrmA_AS"/>
</dbReference>
<gene>
    <name evidence="7" type="primary">trmA</name>
    <name evidence="7" type="ordered locus">MARTH_orf754</name>
</gene>
<dbReference type="SUPFAM" id="SSF53335">
    <property type="entry name" value="S-adenosyl-L-methionine-dependent methyltransferases"/>
    <property type="match status" value="1"/>
</dbReference>
<dbReference type="NCBIfam" id="TIGR00479">
    <property type="entry name" value="rumA"/>
    <property type="match status" value="1"/>
</dbReference>
<dbReference type="InterPro" id="IPR010280">
    <property type="entry name" value="U5_MeTrfase_fam"/>
</dbReference>
<dbReference type="Gene3D" id="2.40.50.140">
    <property type="entry name" value="Nucleic acid-binding proteins"/>
    <property type="match status" value="1"/>
</dbReference>
<keyword evidence="1 4" id="KW-0489">Methyltransferase</keyword>
<dbReference type="PANTHER" id="PTHR11061">
    <property type="entry name" value="RNA M5U METHYLTRANSFERASE"/>
    <property type="match status" value="1"/>
</dbReference>
<dbReference type="RefSeq" id="WP_012498459.1">
    <property type="nucleotide sequence ID" value="NC_011025.1"/>
</dbReference>
<sequence length="449" mass="51714">MEQYKINQILKAQKATEFSYEGYGVIRENGYPIFVKNLLIGEVADIQIIKVTAKFAIAEIFNLIETSPKRIPIKNYELFRSCAAPLMILSYEDQLAFKQKIVNDLFLRELNFRNVKEITPSPLEINYRNKLRVHVECQGTTFKMGFYVKNSHILVEQTSYDLAYKEIGNILEEIDFLCKKEVLLEDNFIKKNKITSITVKYSEKTGESQVIFESLKQAPFPASFIKRLIEKFDNLNIVQIVCNEEKTKILKLIVLAGKESIEYKIDKLKFNVSSQSFYQVNEKQTNKMYKTLLKSLNLTGSEFIVDAFAGVGTIGMYLAKKAKQVVCVEISKKATLNGKENAKLNSLNNLEFISEDCNRFFDKECTRRQNIDVIVFDPPREGLNKTTINAIIPKSLKRIAYISCNPRTLVRDLKLFTSKGYKIEFVQPFDMFPQTYHVETLALLSKSEV</sequence>
<dbReference type="EMBL" id="CP001047">
    <property type="protein sequence ID" value="ACF07502.1"/>
    <property type="molecule type" value="Genomic_DNA"/>
</dbReference>
<evidence type="ECO:0000256" key="3">
    <source>
        <dbReference type="ARBA" id="ARBA00022691"/>
    </source>
</evidence>
<evidence type="ECO:0000256" key="4">
    <source>
        <dbReference type="PROSITE-ProRule" id="PRU01024"/>
    </source>
</evidence>
<feature type="binding site" evidence="4">
    <location>
        <position position="377"/>
    </location>
    <ligand>
        <name>S-adenosyl-L-methionine</name>
        <dbReference type="ChEBI" id="CHEBI:59789"/>
    </ligand>
</feature>
<feature type="active site" evidence="5">
    <location>
        <position position="404"/>
    </location>
</feature>
<protein>
    <submittedName>
        <fullName evidence="7">tRNA (Uracil-5-)-methyltransferase related enzyme</fullName>
    </submittedName>
</protein>
<name>B3PNA0_META1</name>
<feature type="binding site" evidence="4">
    <location>
        <position position="308"/>
    </location>
    <ligand>
        <name>S-adenosyl-L-methionine</name>
        <dbReference type="ChEBI" id="CHEBI:59789"/>
    </ligand>
</feature>
<evidence type="ECO:0000313" key="8">
    <source>
        <dbReference type="Proteomes" id="UP000008812"/>
    </source>
</evidence>
<dbReference type="FunFam" id="3.40.50.150:FF:000009">
    <property type="entry name" value="23S rRNA (Uracil(1939)-C(5))-methyltransferase RlmD"/>
    <property type="match status" value="1"/>
</dbReference>
<dbReference type="Gene3D" id="3.40.50.150">
    <property type="entry name" value="Vaccinia Virus protein VP39"/>
    <property type="match status" value="1"/>
</dbReference>
<dbReference type="Pfam" id="PF05958">
    <property type="entry name" value="tRNA_U5-meth_tr"/>
    <property type="match status" value="1"/>
</dbReference>
<reference evidence="7 8" key="1">
    <citation type="journal article" date="2008" name="Infect. Immun.">
        <title>Genome of Mycoplasma arthritidis.</title>
        <authorList>
            <person name="Dybvig K."/>
            <person name="Zuhua C."/>
            <person name="Lao P."/>
            <person name="Jordan D.S."/>
            <person name="French C.T."/>
            <person name="Tu A.H."/>
            <person name="Loraine A.E."/>
        </authorList>
    </citation>
    <scope>NUCLEOTIDE SEQUENCE [LARGE SCALE GENOMIC DNA]</scope>
    <source>
        <strain evidence="7 8">158L3-1</strain>
    </source>
</reference>
<proteinExistence type="inferred from homology"/>
<dbReference type="InterPro" id="IPR002792">
    <property type="entry name" value="TRAM_dom"/>
</dbReference>
<feature type="binding site" evidence="4">
    <location>
        <position position="279"/>
    </location>
    <ligand>
        <name>S-adenosyl-L-methionine</name>
        <dbReference type="ChEBI" id="CHEBI:59789"/>
    </ligand>
</feature>
<dbReference type="CDD" id="cd02440">
    <property type="entry name" value="AdoMet_MTases"/>
    <property type="match status" value="1"/>
</dbReference>
<dbReference type="AlphaFoldDB" id="B3PNA0"/>
<keyword evidence="8" id="KW-1185">Reference proteome</keyword>
<dbReference type="HOGENOM" id="CLU_014689_7_0_14"/>
<dbReference type="PROSITE" id="PS01230">
    <property type="entry name" value="TRMA_1"/>
    <property type="match status" value="1"/>
</dbReference>
<dbReference type="Pfam" id="PF01938">
    <property type="entry name" value="TRAM"/>
    <property type="match status" value="1"/>
</dbReference>
<organism evidence="7 8">
    <name type="scientific">Metamycoplasma arthritidis (strain 158L3-1)</name>
    <name type="common">Mycoplasma arthritidis</name>
    <dbReference type="NCBI Taxonomy" id="243272"/>
    <lineage>
        <taxon>Bacteria</taxon>
        <taxon>Bacillati</taxon>
        <taxon>Mycoplasmatota</taxon>
        <taxon>Mycoplasmoidales</taxon>
        <taxon>Metamycoplasmataceae</taxon>
        <taxon>Metamycoplasma</taxon>
    </lineage>
</organism>
<dbReference type="InterPro" id="IPR012340">
    <property type="entry name" value="NA-bd_OB-fold"/>
</dbReference>
<keyword evidence="3 4" id="KW-0949">S-adenosyl-L-methionine</keyword>
<feature type="domain" description="TRAM" evidence="6">
    <location>
        <begin position="24"/>
        <end position="60"/>
    </location>
</feature>
<accession>B3PNA0</accession>
<dbReference type="PANTHER" id="PTHR11061:SF30">
    <property type="entry name" value="TRNA (URACIL(54)-C(5))-METHYLTRANSFERASE"/>
    <property type="match status" value="1"/>
</dbReference>
<dbReference type="InterPro" id="IPR030391">
    <property type="entry name" value="MeTrfase_TrmA_CS"/>
</dbReference>
<dbReference type="Gene3D" id="2.40.50.1070">
    <property type="match status" value="1"/>
</dbReference>
<dbReference type="GO" id="GO:0070475">
    <property type="term" value="P:rRNA base methylation"/>
    <property type="evidence" value="ECO:0007669"/>
    <property type="project" value="TreeGrafter"/>
</dbReference>
<evidence type="ECO:0000256" key="5">
    <source>
        <dbReference type="PROSITE-ProRule" id="PRU10015"/>
    </source>
</evidence>
<dbReference type="Proteomes" id="UP000008812">
    <property type="component" value="Chromosome"/>
</dbReference>
<dbReference type="KEGG" id="mat:MARTH_orf754"/>
<dbReference type="PROSITE" id="PS51687">
    <property type="entry name" value="SAM_MT_RNA_M5U"/>
    <property type="match status" value="1"/>
</dbReference>